<organism evidence="1 2">
    <name type="scientific">Stephania yunnanensis</name>
    <dbReference type="NCBI Taxonomy" id="152371"/>
    <lineage>
        <taxon>Eukaryota</taxon>
        <taxon>Viridiplantae</taxon>
        <taxon>Streptophyta</taxon>
        <taxon>Embryophyta</taxon>
        <taxon>Tracheophyta</taxon>
        <taxon>Spermatophyta</taxon>
        <taxon>Magnoliopsida</taxon>
        <taxon>Ranunculales</taxon>
        <taxon>Menispermaceae</taxon>
        <taxon>Menispermoideae</taxon>
        <taxon>Cissampelideae</taxon>
        <taxon>Stephania</taxon>
    </lineage>
</organism>
<comment type="caution">
    <text evidence="1">The sequence shown here is derived from an EMBL/GenBank/DDBJ whole genome shotgun (WGS) entry which is preliminary data.</text>
</comment>
<accession>A0AAP0J6X4</accession>
<dbReference type="AlphaFoldDB" id="A0AAP0J6X4"/>
<dbReference type="EMBL" id="JBBNAF010000007">
    <property type="protein sequence ID" value="KAK9128631.1"/>
    <property type="molecule type" value="Genomic_DNA"/>
</dbReference>
<sequence>MRHGIDTMTIERAHISEPGLRRLHITEKTKRVAQALQSTPVAHSLFGPMKIYW</sequence>
<proteinExistence type="predicted"/>
<evidence type="ECO:0000313" key="1">
    <source>
        <dbReference type="EMBL" id="KAK9128631.1"/>
    </source>
</evidence>
<evidence type="ECO:0000313" key="2">
    <source>
        <dbReference type="Proteomes" id="UP001420932"/>
    </source>
</evidence>
<reference evidence="1 2" key="1">
    <citation type="submission" date="2024-01" db="EMBL/GenBank/DDBJ databases">
        <title>Genome assemblies of Stephania.</title>
        <authorList>
            <person name="Yang L."/>
        </authorList>
    </citation>
    <scope>NUCLEOTIDE SEQUENCE [LARGE SCALE GENOMIC DNA]</scope>
    <source>
        <strain evidence="1">YNDBR</strain>
        <tissue evidence="1">Leaf</tissue>
    </source>
</reference>
<name>A0AAP0J6X4_9MAGN</name>
<protein>
    <submittedName>
        <fullName evidence="1">Uncharacterized protein</fullName>
    </submittedName>
</protein>
<dbReference type="Proteomes" id="UP001420932">
    <property type="component" value="Unassembled WGS sequence"/>
</dbReference>
<keyword evidence="2" id="KW-1185">Reference proteome</keyword>
<gene>
    <name evidence="1" type="ORF">Syun_017428</name>
</gene>